<dbReference type="PANTHER" id="PTHR33305">
    <property type="entry name" value="ETHYLENE INSENSITIVE 3-LIKE 2 PROTEIN"/>
    <property type="match status" value="1"/>
</dbReference>
<organism evidence="8">
    <name type="scientific">Selaginella moellendorffii</name>
    <name type="common">Spikemoss</name>
    <dbReference type="NCBI Taxonomy" id="88036"/>
    <lineage>
        <taxon>Eukaryota</taxon>
        <taxon>Viridiplantae</taxon>
        <taxon>Streptophyta</taxon>
        <taxon>Embryophyta</taxon>
        <taxon>Tracheophyta</taxon>
        <taxon>Lycopodiopsida</taxon>
        <taxon>Selaginellales</taxon>
        <taxon>Selaginellaceae</taxon>
        <taxon>Selaginella</taxon>
    </lineage>
</organism>
<evidence type="ECO:0000256" key="3">
    <source>
        <dbReference type="ARBA" id="ARBA00022745"/>
    </source>
</evidence>
<gene>
    <name evidence="7" type="ORF">SELMODRAFT_419761</name>
</gene>
<proteinExistence type="inferred from homology"/>
<dbReference type="SUPFAM" id="SSF116768">
    <property type="entry name" value="DNA-binding domain of EIN3-like"/>
    <property type="match status" value="1"/>
</dbReference>
<dbReference type="PROSITE" id="PS51382">
    <property type="entry name" value="SPX"/>
    <property type="match status" value="1"/>
</dbReference>
<dbReference type="Proteomes" id="UP000001514">
    <property type="component" value="Unassembled WGS sequence"/>
</dbReference>
<dbReference type="AlphaFoldDB" id="D8S9Y9"/>
<reference evidence="7 8" key="1">
    <citation type="journal article" date="2011" name="Science">
        <title>The Selaginella genome identifies genetic changes associated with the evolution of vascular plants.</title>
        <authorList>
            <person name="Banks J.A."/>
            <person name="Nishiyama T."/>
            <person name="Hasebe M."/>
            <person name="Bowman J.L."/>
            <person name="Gribskov M."/>
            <person name="dePamphilis C."/>
            <person name="Albert V.A."/>
            <person name="Aono N."/>
            <person name="Aoyama T."/>
            <person name="Ambrose B.A."/>
            <person name="Ashton N.W."/>
            <person name="Axtell M.J."/>
            <person name="Barker E."/>
            <person name="Barker M.S."/>
            <person name="Bennetzen J.L."/>
            <person name="Bonawitz N.D."/>
            <person name="Chapple C."/>
            <person name="Cheng C."/>
            <person name="Correa L.G."/>
            <person name="Dacre M."/>
            <person name="DeBarry J."/>
            <person name="Dreyer I."/>
            <person name="Elias M."/>
            <person name="Engstrom E.M."/>
            <person name="Estelle M."/>
            <person name="Feng L."/>
            <person name="Finet C."/>
            <person name="Floyd S.K."/>
            <person name="Frommer W.B."/>
            <person name="Fujita T."/>
            <person name="Gramzow L."/>
            <person name="Gutensohn M."/>
            <person name="Harholt J."/>
            <person name="Hattori M."/>
            <person name="Heyl A."/>
            <person name="Hirai T."/>
            <person name="Hiwatashi Y."/>
            <person name="Ishikawa M."/>
            <person name="Iwata M."/>
            <person name="Karol K.G."/>
            <person name="Koehler B."/>
            <person name="Kolukisaoglu U."/>
            <person name="Kubo M."/>
            <person name="Kurata T."/>
            <person name="Lalonde S."/>
            <person name="Li K."/>
            <person name="Li Y."/>
            <person name="Litt A."/>
            <person name="Lyons E."/>
            <person name="Manning G."/>
            <person name="Maruyama T."/>
            <person name="Michael T.P."/>
            <person name="Mikami K."/>
            <person name="Miyazaki S."/>
            <person name="Morinaga S."/>
            <person name="Murata T."/>
            <person name="Mueller-Roeber B."/>
            <person name="Nelson D.R."/>
            <person name="Obara M."/>
            <person name="Oguri Y."/>
            <person name="Olmstead R.G."/>
            <person name="Onodera N."/>
            <person name="Petersen B.L."/>
            <person name="Pils B."/>
            <person name="Prigge M."/>
            <person name="Rensing S.A."/>
            <person name="Riano-Pachon D.M."/>
            <person name="Roberts A.W."/>
            <person name="Sato Y."/>
            <person name="Scheller H.V."/>
            <person name="Schulz B."/>
            <person name="Schulz C."/>
            <person name="Shakirov E.V."/>
            <person name="Shibagaki N."/>
            <person name="Shinohara N."/>
            <person name="Shippen D.E."/>
            <person name="Soerensen I."/>
            <person name="Sotooka R."/>
            <person name="Sugimoto N."/>
            <person name="Sugita M."/>
            <person name="Sumikawa N."/>
            <person name="Tanurdzic M."/>
            <person name="Theissen G."/>
            <person name="Ulvskov P."/>
            <person name="Wakazuki S."/>
            <person name="Weng J.K."/>
            <person name="Willats W.W."/>
            <person name="Wipf D."/>
            <person name="Wolf P.G."/>
            <person name="Yang L."/>
            <person name="Zimmer A.D."/>
            <person name="Zhu Q."/>
            <person name="Mitros T."/>
            <person name="Hellsten U."/>
            <person name="Loque D."/>
            <person name="Otillar R."/>
            <person name="Salamov A."/>
            <person name="Schmutz J."/>
            <person name="Shapiro H."/>
            <person name="Lindquist E."/>
            <person name="Lucas S."/>
            <person name="Rokhsar D."/>
            <person name="Grigoriev I.V."/>
        </authorList>
    </citation>
    <scope>NUCLEOTIDE SEQUENCE [LARGE SCALE GENOMIC DNA]</scope>
</reference>
<dbReference type="KEGG" id="smo:SELMODRAFT_419761"/>
<evidence type="ECO:0000256" key="2">
    <source>
        <dbReference type="ARBA" id="ARBA00009416"/>
    </source>
</evidence>
<evidence type="ECO:0000259" key="6">
    <source>
        <dbReference type="PROSITE" id="PS51382"/>
    </source>
</evidence>
<keyword evidence="3" id="KW-0936">Ethylene signaling pathway</keyword>
<dbReference type="GO" id="GO:0009873">
    <property type="term" value="P:ethylene-activated signaling pathway"/>
    <property type="evidence" value="ECO:0007669"/>
    <property type="project" value="UniProtKB-KW"/>
</dbReference>
<feature type="region of interest" description="Disordered" evidence="5">
    <location>
        <begin position="21"/>
        <end position="76"/>
    </location>
</feature>
<evidence type="ECO:0000313" key="7">
    <source>
        <dbReference type="EMBL" id="EFJ19035.1"/>
    </source>
</evidence>
<dbReference type="InterPro" id="IPR023278">
    <property type="entry name" value="Ethylene_insens-like_DNA-bd"/>
</dbReference>
<dbReference type="InParanoid" id="D8S9Y9"/>
<dbReference type="EMBL" id="GL377608">
    <property type="protein sequence ID" value="EFJ19035.1"/>
    <property type="molecule type" value="Genomic_DNA"/>
</dbReference>
<dbReference type="InterPro" id="IPR034092">
    <property type="entry name" value="PHO1_SPX"/>
</dbReference>
<accession>D8S9Y9</accession>
<dbReference type="InterPro" id="IPR004331">
    <property type="entry name" value="SPX_dom"/>
</dbReference>
<dbReference type="GO" id="GO:0003677">
    <property type="term" value="F:DNA binding"/>
    <property type="evidence" value="ECO:0000318"/>
    <property type="project" value="GO_Central"/>
</dbReference>
<dbReference type="Gramene" id="EFJ19035">
    <property type="protein sequence ID" value="EFJ19035"/>
    <property type="gene ID" value="SELMODRAFT_419761"/>
</dbReference>
<dbReference type="Pfam" id="PF04873">
    <property type="entry name" value="EIN3_DNA-bd"/>
    <property type="match status" value="1"/>
</dbReference>
<dbReference type="PANTHER" id="PTHR33305:SF30">
    <property type="entry name" value="ETHYLENE INSENSITIVE 3-LIKE 3 PROTEIN"/>
    <property type="match status" value="1"/>
</dbReference>
<keyword evidence="4" id="KW-0539">Nucleus</keyword>
<feature type="compositionally biased region" description="Basic and acidic residues" evidence="5">
    <location>
        <begin position="298"/>
        <end position="311"/>
    </location>
</feature>
<feature type="compositionally biased region" description="Low complexity" evidence="5">
    <location>
        <begin position="29"/>
        <end position="58"/>
    </location>
</feature>
<dbReference type="eggNOG" id="KOG1162">
    <property type="taxonomic scope" value="Eukaryota"/>
</dbReference>
<sequence>MDVDELEKRIWNDRLRLKRIKDKQKARVNNAFSSNHSNHSHGQQQQQHHGGPAAQHQNLGNLPKHKQSQEQSRRKMSRAQVGILKYTLKMMEVCKAQGFVYGIIPEKGKPVSGASNNIRAWWKEKVRFDRNGPAAMAKYEAEHGICSRSGGGAGQLSAAAPTPHTLQELQGTTQCSTAIQRRYPLEKGVAPPWWPSGDEEWWPELGLPKGQGPPPYKKPHDLKKVWKVGVLTADCDEDNPWDIGLPWIEVLARQDDCQGERDVDLGTPPRLGTLLGLSSLISGSERPEVLAFLAKNRAESGKEKEKRREGSKFLSEQRALTSRTRQAPSIPSLAPPSSPSSPLRPLSTFGRASDETKRSISVISRKKHRRQKSLKKHSHHFLQLSDMVKFQKQLEGQLVPEWRVKYCDYKQLKKVVKRIKNQILHTKNQQHKVFDPNVFSVDKSKLQNLLQNPSAILSSCCEQSISSETSMDVVHKTRIADGEDFYETELFGTRSDHEKSFFFGLDDQHNKVDKFFRCKEDEYDAQAQQLHIQMQELIAMQELEGEPGNKGKVQRAAKMLQTAFVEFYRGLRLLRNFSSLNVMAFVKIRKKYDKMVESSHFATSDKV</sequence>
<evidence type="ECO:0000256" key="4">
    <source>
        <dbReference type="ARBA" id="ARBA00023242"/>
    </source>
</evidence>
<dbReference type="GO" id="GO:0005634">
    <property type="term" value="C:nucleus"/>
    <property type="evidence" value="ECO:0007669"/>
    <property type="project" value="UniProtKB-SubCell"/>
</dbReference>
<dbReference type="STRING" id="88036.D8S9Y9"/>
<dbReference type="Pfam" id="PF03105">
    <property type="entry name" value="SPX"/>
    <property type="match status" value="2"/>
</dbReference>
<feature type="compositionally biased region" description="Polar residues" evidence="5">
    <location>
        <begin position="318"/>
        <end position="327"/>
    </location>
</feature>
<dbReference type="GO" id="GO:0003700">
    <property type="term" value="F:DNA-binding transcription factor activity"/>
    <property type="evidence" value="ECO:0000318"/>
    <property type="project" value="GO_Central"/>
</dbReference>
<dbReference type="CDD" id="cd14476">
    <property type="entry name" value="SPX_PHO1_like"/>
    <property type="match status" value="1"/>
</dbReference>
<feature type="region of interest" description="Disordered" evidence="5">
    <location>
        <begin position="298"/>
        <end position="378"/>
    </location>
</feature>
<feature type="domain" description="SPX" evidence="6">
    <location>
        <begin position="388"/>
        <end position="606"/>
    </location>
</feature>
<comment type="similarity">
    <text evidence="2">Belongs to the EIN3 family.</text>
</comment>
<evidence type="ECO:0000313" key="8">
    <source>
        <dbReference type="Proteomes" id="UP000001514"/>
    </source>
</evidence>
<dbReference type="HOGENOM" id="CLU_450095_0_0_1"/>
<evidence type="ECO:0000256" key="5">
    <source>
        <dbReference type="SAM" id="MobiDB-lite"/>
    </source>
</evidence>
<comment type="subcellular location">
    <subcellularLocation>
        <location evidence="1">Nucleus</location>
    </subcellularLocation>
</comment>
<dbReference type="Gene3D" id="1.10.3180.10">
    <property type="entry name" value="DNA-binding domain of EIN3-like"/>
    <property type="match status" value="2"/>
</dbReference>
<protein>
    <recommendedName>
        <fullName evidence="6">SPX domain-containing protein</fullName>
    </recommendedName>
</protein>
<keyword evidence="8" id="KW-1185">Reference proteome</keyword>
<dbReference type="InterPro" id="IPR006957">
    <property type="entry name" value="EIN3"/>
</dbReference>
<feature type="compositionally biased region" description="Basic residues" evidence="5">
    <location>
        <begin position="364"/>
        <end position="378"/>
    </location>
</feature>
<dbReference type="InterPro" id="IPR047091">
    <property type="entry name" value="EIN3-like_DNA-bd"/>
</dbReference>
<evidence type="ECO:0000256" key="1">
    <source>
        <dbReference type="ARBA" id="ARBA00004123"/>
    </source>
</evidence>
<name>D8S9Y9_SELML</name>